<dbReference type="EMBL" id="CP121472">
    <property type="protein sequence ID" value="WPL18314.1"/>
    <property type="molecule type" value="Genomic_DNA"/>
</dbReference>
<keyword evidence="2" id="KW-1185">Reference proteome</keyword>
<reference evidence="1 2" key="1">
    <citation type="journal article" date="2023" name="Microorganisms">
        <title>Thiorhodovibrio frisius and Trv. litoralis spp. nov., Two Novel Members from a Clade of Fastidious Purple Sulfur Bacteria That Exhibit Unique Red-Shifted Light-Harvesting Capabilities.</title>
        <authorList>
            <person name="Methner A."/>
            <person name="Kuzyk S.B."/>
            <person name="Petersen J."/>
            <person name="Bauer S."/>
            <person name="Brinkmann H."/>
            <person name="Sichau K."/>
            <person name="Wanner G."/>
            <person name="Wolf J."/>
            <person name="Neumann-Schaal M."/>
            <person name="Henke P."/>
            <person name="Tank M."/>
            <person name="Sproer C."/>
            <person name="Bunk B."/>
            <person name="Overmann J."/>
        </authorList>
    </citation>
    <scope>NUCLEOTIDE SEQUENCE [LARGE SCALE GENOMIC DNA]</scope>
    <source>
        <strain evidence="1 2">DSM 6702</strain>
    </source>
</reference>
<evidence type="ECO:0000313" key="1">
    <source>
        <dbReference type="EMBL" id="WPL18314.1"/>
    </source>
</evidence>
<sequence length="114" mass="12768">MDQQTRQAATLFLQRLSARRPFSVAWLFGSRARVTQGLEKDIAQSDADIAIVLAGTPQGRVDLAVEMAALAFDVMLETGVLIDPLPLWEDEWRHPEVFANPRLLANIRQDGLRL</sequence>
<dbReference type="RefSeq" id="WP_328984082.1">
    <property type="nucleotide sequence ID" value="NZ_CP121472.1"/>
</dbReference>
<evidence type="ECO:0008006" key="3">
    <source>
        <dbReference type="Google" id="ProtNLM"/>
    </source>
</evidence>
<dbReference type="Gene3D" id="3.30.460.10">
    <property type="entry name" value="Beta Polymerase, domain 2"/>
    <property type="match status" value="1"/>
</dbReference>
<organism evidence="1 2">
    <name type="scientific">Thiorhodovibrio winogradskyi</name>
    <dbReference type="NCBI Taxonomy" id="77007"/>
    <lineage>
        <taxon>Bacteria</taxon>
        <taxon>Pseudomonadati</taxon>
        <taxon>Pseudomonadota</taxon>
        <taxon>Gammaproteobacteria</taxon>
        <taxon>Chromatiales</taxon>
        <taxon>Chromatiaceae</taxon>
        <taxon>Thiorhodovibrio</taxon>
    </lineage>
</organism>
<dbReference type="SUPFAM" id="SSF81301">
    <property type="entry name" value="Nucleotidyltransferase"/>
    <property type="match status" value="1"/>
</dbReference>
<protein>
    <recommendedName>
        <fullName evidence="3">DNA polymerase III subunit beta</fullName>
    </recommendedName>
</protein>
<dbReference type="Proteomes" id="UP001432180">
    <property type="component" value="Chromosome"/>
</dbReference>
<gene>
    <name evidence="1" type="ORF">Thiowin_03384</name>
</gene>
<proteinExistence type="predicted"/>
<name>A0ABZ0SDC2_9GAMM</name>
<dbReference type="InterPro" id="IPR043519">
    <property type="entry name" value="NT_sf"/>
</dbReference>
<evidence type="ECO:0000313" key="2">
    <source>
        <dbReference type="Proteomes" id="UP001432180"/>
    </source>
</evidence>
<accession>A0ABZ0SDC2</accession>